<evidence type="ECO:0000313" key="3">
    <source>
        <dbReference type="Proteomes" id="UP000789405"/>
    </source>
</evidence>
<comment type="caution">
    <text evidence="2">The sequence shown here is derived from an EMBL/GenBank/DDBJ whole genome shotgun (WGS) entry which is preliminary data.</text>
</comment>
<feature type="compositionally biased region" description="Polar residues" evidence="1">
    <location>
        <begin position="1"/>
        <end position="20"/>
    </location>
</feature>
<feature type="compositionally biased region" description="Basic and acidic residues" evidence="1">
    <location>
        <begin position="21"/>
        <end position="34"/>
    </location>
</feature>
<evidence type="ECO:0000256" key="1">
    <source>
        <dbReference type="SAM" id="MobiDB-lite"/>
    </source>
</evidence>
<sequence>MEITEAQCTESSKTNNSSKMETIKRSRDTKRKQMDQASTLQAE</sequence>
<organism evidence="2 3">
    <name type="scientific">Dentiscutata erythropus</name>
    <dbReference type="NCBI Taxonomy" id="1348616"/>
    <lineage>
        <taxon>Eukaryota</taxon>
        <taxon>Fungi</taxon>
        <taxon>Fungi incertae sedis</taxon>
        <taxon>Mucoromycota</taxon>
        <taxon>Glomeromycotina</taxon>
        <taxon>Glomeromycetes</taxon>
        <taxon>Diversisporales</taxon>
        <taxon>Gigasporaceae</taxon>
        <taxon>Dentiscutata</taxon>
    </lineage>
</organism>
<dbReference type="AlphaFoldDB" id="A0A9N8ZBG6"/>
<accession>A0A9N8ZBG6</accession>
<feature type="region of interest" description="Disordered" evidence="1">
    <location>
        <begin position="1"/>
        <end position="43"/>
    </location>
</feature>
<name>A0A9N8ZBG6_9GLOM</name>
<dbReference type="Proteomes" id="UP000789405">
    <property type="component" value="Unassembled WGS sequence"/>
</dbReference>
<keyword evidence="3" id="KW-1185">Reference proteome</keyword>
<dbReference type="EMBL" id="CAJVPY010000688">
    <property type="protein sequence ID" value="CAG8487360.1"/>
    <property type="molecule type" value="Genomic_DNA"/>
</dbReference>
<reference evidence="2" key="1">
    <citation type="submission" date="2021-06" db="EMBL/GenBank/DDBJ databases">
        <authorList>
            <person name="Kallberg Y."/>
            <person name="Tangrot J."/>
            <person name="Rosling A."/>
        </authorList>
    </citation>
    <scope>NUCLEOTIDE SEQUENCE</scope>
    <source>
        <strain evidence="2">MA453B</strain>
    </source>
</reference>
<protein>
    <submittedName>
        <fullName evidence="2">8510_t:CDS:1</fullName>
    </submittedName>
</protein>
<evidence type="ECO:0000313" key="2">
    <source>
        <dbReference type="EMBL" id="CAG8487360.1"/>
    </source>
</evidence>
<gene>
    <name evidence="2" type="ORF">DERYTH_LOCUS2236</name>
</gene>
<proteinExistence type="predicted"/>